<dbReference type="InterPro" id="IPR008928">
    <property type="entry name" value="6-hairpin_glycosidase_sf"/>
</dbReference>
<dbReference type="EMBL" id="PYMJ01000004">
    <property type="protein sequence ID" value="PSU50254.1"/>
    <property type="molecule type" value="Genomic_DNA"/>
</dbReference>
<dbReference type="NCBIfam" id="NF008305">
    <property type="entry name" value="PRK11097.1"/>
    <property type="match status" value="1"/>
</dbReference>
<dbReference type="PRINTS" id="PR00735">
    <property type="entry name" value="GLHYDRLASE8"/>
</dbReference>
<sequence>MKKLVLIIGFIFSYQVNASTCSWPEWEQFKSTYIQNGRVIDGSDTRQITTSEGQSYGLFFAVVANDPTTFKAMLNWTETHLADGDLTARLPAWLWGKKDFNTYGVLDNNPASDSDLWIAYSLIEAGRLWGEYYYESLGYLLASRILREETREVEGIGTVLLPGKKGFDNGKGQLRLNPSYVPLFLIKNMASHYPNDQWQSLYNSSYTMLEKTMPKGFSPDWVTLSNATFYADAETGPIGSYNAIRTYLWAGMLNDKTEEKETLLSMMSPMVNAIKQLQAPPRSVNTETGTFKGGGSAGFSAALLPLLQSLGEKELAIEQAKVVSISLHSNSNDYYYDNVLALFGMGWYQGKYQFGVNGELQPFWVEQCQ</sequence>
<accession>A0A2T3JMJ2</accession>
<feature type="chain" id="PRO_5015455999" description="cellulase" evidence="8">
    <location>
        <begin position="19"/>
        <end position="369"/>
    </location>
</feature>
<evidence type="ECO:0000256" key="1">
    <source>
        <dbReference type="ARBA" id="ARBA00000966"/>
    </source>
</evidence>
<dbReference type="Proteomes" id="UP000240987">
    <property type="component" value="Unassembled WGS sequence"/>
</dbReference>
<evidence type="ECO:0000256" key="7">
    <source>
        <dbReference type="ARBA" id="ARBA00023326"/>
    </source>
</evidence>
<dbReference type="Gene3D" id="1.50.10.10">
    <property type="match status" value="1"/>
</dbReference>
<comment type="similarity">
    <text evidence="2">Belongs to the glycosyl hydrolase 8 (cellulase D) family.</text>
</comment>
<protein>
    <recommendedName>
        <fullName evidence="3">cellulase</fullName>
        <ecNumber evidence="3">3.2.1.4</ecNumber>
    </recommendedName>
</protein>
<keyword evidence="10" id="KW-1185">Reference proteome</keyword>
<evidence type="ECO:0000256" key="2">
    <source>
        <dbReference type="ARBA" id="ARBA00009209"/>
    </source>
</evidence>
<dbReference type="InterPro" id="IPR002037">
    <property type="entry name" value="Glyco_hydro_8"/>
</dbReference>
<keyword evidence="5" id="KW-0136">Cellulose degradation</keyword>
<keyword evidence="7" id="KW-0119">Carbohydrate metabolism</keyword>
<name>A0A2T3JMJ2_9GAMM</name>
<dbReference type="SUPFAM" id="SSF48208">
    <property type="entry name" value="Six-hairpin glycosidases"/>
    <property type="match status" value="1"/>
</dbReference>
<evidence type="ECO:0000256" key="4">
    <source>
        <dbReference type="ARBA" id="ARBA00022801"/>
    </source>
</evidence>
<gene>
    <name evidence="9" type="ORF">C9J12_05855</name>
</gene>
<feature type="signal peptide" evidence="8">
    <location>
        <begin position="1"/>
        <end position="18"/>
    </location>
</feature>
<proteinExistence type="inferred from homology"/>
<evidence type="ECO:0000313" key="9">
    <source>
        <dbReference type="EMBL" id="PSU50254.1"/>
    </source>
</evidence>
<organism evidence="9 10">
    <name type="scientific">Photobacterium frigidiphilum</name>
    <dbReference type="NCBI Taxonomy" id="264736"/>
    <lineage>
        <taxon>Bacteria</taxon>
        <taxon>Pseudomonadati</taxon>
        <taxon>Pseudomonadota</taxon>
        <taxon>Gammaproteobacteria</taxon>
        <taxon>Vibrionales</taxon>
        <taxon>Vibrionaceae</taxon>
        <taxon>Photobacterium</taxon>
    </lineage>
</organism>
<keyword evidence="7" id="KW-0624">Polysaccharide degradation</keyword>
<dbReference type="GO" id="GO:0008810">
    <property type="term" value="F:cellulase activity"/>
    <property type="evidence" value="ECO:0007669"/>
    <property type="project" value="UniProtKB-EC"/>
</dbReference>
<evidence type="ECO:0000256" key="5">
    <source>
        <dbReference type="ARBA" id="ARBA00023001"/>
    </source>
</evidence>
<keyword evidence="6" id="KW-0326">Glycosidase</keyword>
<evidence type="ECO:0000256" key="3">
    <source>
        <dbReference type="ARBA" id="ARBA00012601"/>
    </source>
</evidence>
<dbReference type="OrthoDB" id="9766708at2"/>
<dbReference type="InterPro" id="IPR012341">
    <property type="entry name" value="6hp_glycosidase-like_sf"/>
</dbReference>
<dbReference type="RefSeq" id="WP_107241865.1">
    <property type="nucleotide sequence ID" value="NZ_PYMJ01000004.1"/>
</dbReference>
<dbReference type="GO" id="GO:0030245">
    <property type="term" value="P:cellulose catabolic process"/>
    <property type="evidence" value="ECO:0007669"/>
    <property type="project" value="UniProtKB-KW"/>
</dbReference>
<dbReference type="AlphaFoldDB" id="A0A2T3JMJ2"/>
<comment type="caution">
    <text evidence="9">The sequence shown here is derived from an EMBL/GenBank/DDBJ whole genome shotgun (WGS) entry which is preliminary data.</text>
</comment>
<reference evidence="9 10" key="1">
    <citation type="submission" date="2018-01" db="EMBL/GenBank/DDBJ databases">
        <title>Whole genome sequencing of Histamine producing bacteria.</title>
        <authorList>
            <person name="Butler K."/>
        </authorList>
    </citation>
    <scope>NUCLEOTIDE SEQUENCE [LARGE SCALE GENOMIC DNA]</scope>
    <source>
        <strain evidence="9 10">JCM 12947</strain>
    </source>
</reference>
<evidence type="ECO:0000256" key="8">
    <source>
        <dbReference type="SAM" id="SignalP"/>
    </source>
</evidence>
<keyword evidence="4" id="KW-0378">Hydrolase</keyword>
<dbReference type="EC" id="3.2.1.4" evidence="3"/>
<dbReference type="Pfam" id="PF01270">
    <property type="entry name" value="Glyco_hydro_8"/>
    <property type="match status" value="1"/>
</dbReference>
<evidence type="ECO:0000256" key="6">
    <source>
        <dbReference type="ARBA" id="ARBA00023295"/>
    </source>
</evidence>
<evidence type="ECO:0000313" key="10">
    <source>
        <dbReference type="Proteomes" id="UP000240987"/>
    </source>
</evidence>
<comment type="catalytic activity">
    <reaction evidence="1">
        <text>Endohydrolysis of (1-&gt;4)-beta-D-glucosidic linkages in cellulose, lichenin and cereal beta-D-glucans.</text>
        <dbReference type="EC" id="3.2.1.4"/>
    </reaction>
</comment>
<keyword evidence="8" id="KW-0732">Signal</keyword>